<proteinExistence type="predicted"/>
<dbReference type="HOGENOM" id="CLU_1299744_0_0_1"/>
<keyword evidence="1" id="KW-0479">Metal-binding</keyword>
<protein>
    <recommendedName>
        <fullName evidence="4">MYND-type domain-containing protein</fullName>
    </recommendedName>
</protein>
<organism evidence="5 6">
    <name type="scientific">Fomitopsis schrenkii</name>
    <name type="common">Brown rot fungus</name>
    <dbReference type="NCBI Taxonomy" id="2126942"/>
    <lineage>
        <taxon>Eukaryota</taxon>
        <taxon>Fungi</taxon>
        <taxon>Dikarya</taxon>
        <taxon>Basidiomycota</taxon>
        <taxon>Agaricomycotina</taxon>
        <taxon>Agaricomycetes</taxon>
        <taxon>Polyporales</taxon>
        <taxon>Fomitopsis</taxon>
    </lineage>
</organism>
<reference evidence="5 6" key="1">
    <citation type="journal article" date="2012" name="Science">
        <title>The Paleozoic origin of enzymatic lignin decomposition reconstructed from 31 fungal genomes.</title>
        <authorList>
            <person name="Floudas D."/>
            <person name="Binder M."/>
            <person name="Riley R."/>
            <person name="Barry K."/>
            <person name="Blanchette R.A."/>
            <person name="Henrissat B."/>
            <person name="Martinez A.T."/>
            <person name="Otillar R."/>
            <person name="Spatafora J.W."/>
            <person name="Yadav J.S."/>
            <person name="Aerts A."/>
            <person name="Benoit I."/>
            <person name="Boyd A."/>
            <person name="Carlson A."/>
            <person name="Copeland A."/>
            <person name="Coutinho P.M."/>
            <person name="de Vries R.P."/>
            <person name="Ferreira P."/>
            <person name="Findley K."/>
            <person name="Foster B."/>
            <person name="Gaskell J."/>
            <person name="Glotzer D."/>
            <person name="Gorecki P."/>
            <person name="Heitman J."/>
            <person name="Hesse C."/>
            <person name="Hori C."/>
            <person name="Igarashi K."/>
            <person name="Jurgens J.A."/>
            <person name="Kallen N."/>
            <person name="Kersten P."/>
            <person name="Kohler A."/>
            <person name="Kuees U."/>
            <person name="Kumar T.K.A."/>
            <person name="Kuo A."/>
            <person name="LaButti K."/>
            <person name="Larrondo L.F."/>
            <person name="Lindquist E."/>
            <person name="Ling A."/>
            <person name="Lombard V."/>
            <person name="Lucas S."/>
            <person name="Lundell T."/>
            <person name="Martin R."/>
            <person name="McLaughlin D.J."/>
            <person name="Morgenstern I."/>
            <person name="Morin E."/>
            <person name="Murat C."/>
            <person name="Nagy L.G."/>
            <person name="Nolan M."/>
            <person name="Ohm R.A."/>
            <person name="Patyshakuliyeva A."/>
            <person name="Rokas A."/>
            <person name="Ruiz-Duenas F.J."/>
            <person name="Sabat G."/>
            <person name="Salamov A."/>
            <person name="Samejima M."/>
            <person name="Schmutz J."/>
            <person name="Slot J.C."/>
            <person name="St John F."/>
            <person name="Stenlid J."/>
            <person name="Sun H."/>
            <person name="Sun S."/>
            <person name="Syed K."/>
            <person name="Tsang A."/>
            <person name="Wiebenga A."/>
            <person name="Young D."/>
            <person name="Pisabarro A."/>
            <person name="Eastwood D.C."/>
            <person name="Martin F."/>
            <person name="Cullen D."/>
            <person name="Grigoriev I.V."/>
            <person name="Hibbett D.S."/>
        </authorList>
    </citation>
    <scope>NUCLEOTIDE SEQUENCE</scope>
    <source>
        <strain evidence="6">FP-58527</strain>
    </source>
</reference>
<keyword evidence="6" id="KW-1185">Reference proteome</keyword>
<evidence type="ECO:0000256" key="1">
    <source>
        <dbReference type="ARBA" id="ARBA00022723"/>
    </source>
</evidence>
<accession>S8EGA8</accession>
<evidence type="ECO:0000313" key="5">
    <source>
        <dbReference type="EMBL" id="EPT04157.1"/>
    </source>
</evidence>
<dbReference type="Proteomes" id="UP000015241">
    <property type="component" value="Unassembled WGS sequence"/>
</dbReference>
<feature type="domain" description="MYND-type" evidence="4">
    <location>
        <begin position="171"/>
        <end position="207"/>
    </location>
</feature>
<gene>
    <name evidence="5" type="ORF">FOMPIDRAFT_84733</name>
</gene>
<evidence type="ECO:0000256" key="2">
    <source>
        <dbReference type="ARBA" id="ARBA00022771"/>
    </source>
</evidence>
<dbReference type="STRING" id="743788.S8EGA8"/>
<dbReference type="PROSITE" id="PS01360">
    <property type="entry name" value="ZF_MYND_1"/>
    <property type="match status" value="1"/>
</dbReference>
<dbReference type="Gene3D" id="6.10.140.2220">
    <property type="match status" value="1"/>
</dbReference>
<sequence length="212" mass="23862">MTSLPHTACLRARTASGHEIACSPSDVMAIETRVLPHQACCMVVYEPLPDLGPTKSNMARYFSGFMQPMPWIYLSLDQNQATDPERSTRVAFDLAVQQIGGRGGAHELFALERIIDYHERVLPRYAQEYGELILFQTVMLSPPDIRKQGDDLVRTVLERLKTIASGDDNFCRHCGKDGVETRCSTCKKARFCQEGHVMGWKYHKVWCKPAGA</sequence>
<keyword evidence="3" id="KW-0862">Zinc</keyword>
<evidence type="ECO:0000313" key="6">
    <source>
        <dbReference type="Proteomes" id="UP000015241"/>
    </source>
</evidence>
<evidence type="ECO:0000256" key="3">
    <source>
        <dbReference type="ARBA" id="ARBA00022833"/>
    </source>
</evidence>
<dbReference type="InterPro" id="IPR002893">
    <property type="entry name" value="Znf_MYND"/>
</dbReference>
<dbReference type="OrthoDB" id="432970at2759"/>
<name>S8EGA8_FOMSC</name>
<dbReference type="AlphaFoldDB" id="S8EGA8"/>
<dbReference type="SUPFAM" id="SSF144232">
    <property type="entry name" value="HIT/MYND zinc finger-like"/>
    <property type="match status" value="1"/>
</dbReference>
<dbReference type="InParanoid" id="S8EGA8"/>
<evidence type="ECO:0000259" key="4">
    <source>
        <dbReference type="PROSITE" id="PS01360"/>
    </source>
</evidence>
<dbReference type="GO" id="GO:0008270">
    <property type="term" value="F:zinc ion binding"/>
    <property type="evidence" value="ECO:0007669"/>
    <property type="project" value="UniProtKB-KW"/>
</dbReference>
<keyword evidence="2" id="KW-0863">Zinc-finger</keyword>
<dbReference type="EMBL" id="KE504127">
    <property type="protein sequence ID" value="EPT04157.1"/>
    <property type="molecule type" value="Genomic_DNA"/>
</dbReference>